<dbReference type="EMBL" id="KN846983">
    <property type="protein sequence ID" value="KIW96380.1"/>
    <property type="molecule type" value="Genomic_DNA"/>
</dbReference>
<dbReference type="OrthoDB" id="2138173at2759"/>
<dbReference type="Proteomes" id="UP000053789">
    <property type="component" value="Unassembled WGS sequence"/>
</dbReference>
<dbReference type="SUPFAM" id="SSF55469">
    <property type="entry name" value="FMN-dependent nitroreductase-like"/>
    <property type="match status" value="1"/>
</dbReference>
<evidence type="ECO:0000256" key="4">
    <source>
        <dbReference type="ARBA" id="ARBA00022490"/>
    </source>
</evidence>
<dbReference type="Gene3D" id="3.40.109.10">
    <property type="entry name" value="NADH Oxidase"/>
    <property type="match status" value="1"/>
</dbReference>
<dbReference type="InterPro" id="IPR033877">
    <property type="entry name" value="Frm2/Hbn1"/>
</dbReference>
<reference evidence="8" key="1">
    <citation type="submission" date="2015-01" db="EMBL/GenBank/DDBJ databases">
        <title>The Genome Sequence of Cladophialophora bantiana CBS 173.52.</title>
        <authorList>
            <consortium name="The Broad Institute Genomics Platform"/>
            <person name="Cuomo C."/>
            <person name="de Hoog S."/>
            <person name="Gorbushina A."/>
            <person name="Stielow B."/>
            <person name="Teixiera M."/>
            <person name="Abouelleil A."/>
            <person name="Chapman S.B."/>
            <person name="Priest M."/>
            <person name="Young S.K."/>
            <person name="Wortman J."/>
            <person name="Nusbaum C."/>
            <person name="Birren B."/>
        </authorList>
    </citation>
    <scope>NUCLEOTIDE SEQUENCE [LARGE SCALE GENOMIC DNA]</scope>
    <source>
        <strain evidence="8">CBS 173.52</strain>
    </source>
</reference>
<dbReference type="InterPro" id="IPR000415">
    <property type="entry name" value="Nitroreductase-like"/>
</dbReference>
<evidence type="ECO:0000256" key="2">
    <source>
        <dbReference type="ARBA" id="ARBA00004496"/>
    </source>
</evidence>
<sequence>MGGSDTFLDLVKGRRSIYSLSAESTVPDSKIEEIVKFAVTWAPSTYNVQSARAVVLFKENHAKLWDIVKKHMDQVPLDEGMRAYMDGRIAGWKGSYGTVMWFEDQAALDALGEKNAMVKPMLTEWSDHSTGMHQFIVWTALEAEGLGANLQHFNFHPGITADIKSTFNIPESWKLKAQLVFGKPTGGPQDKTFEPLEKRVVVKS</sequence>
<evidence type="ECO:0000313" key="9">
    <source>
        <dbReference type="Proteomes" id="UP000053789"/>
    </source>
</evidence>
<dbReference type="GO" id="GO:0005634">
    <property type="term" value="C:nucleus"/>
    <property type="evidence" value="ECO:0007669"/>
    <property type="project" value="UniProtKB-SubCell"/>
</dbReference>
<evidence type="ECO:0000256" key="6">
    <source>
        <dbReference type="ARBA" id="ARBA00023242"/>
    </source>
</evidence>
<accession>A0A0D2HZM7</accession>
<dbReference type="GO" id="GO:0034599">
    <property type="term" value="P:cellular response to oxidative stress"/>
    <property type="evidence" value="ECO:0007669"/>
    <property type="project" value="InterPro"/>
</dbReference>
<dbReference type="RefSeq" id="XP_016623049.1">
    <property type="nucleotide sequence ID" value="XM_016761199.1"/>
</dbReference>
<dbReference type="GeneID" id="27696377"/>
<evidence type="ECO:0000256" key="5">
    <source>
        <dbReference type="ARBA" id="ARBA00023002"/>
    </source>
</evidence>
<evidence type="ECO:0000256" key="3">
    <source>
        <dbReference type="ARBA" id="ARBA00007118"/>
    </source>
</evidence>
<dbReference type="AlphaFoldDB" id="A0A0D2HZM7"/>
<feature type="domain" description="Nitroreductase" evidence="7">
    <location>
        <begin position="11"/>
        <end position="183"/>
    </location>
</feature>
<dbReference type="HOGENOM" id="CLU_073125_1_0_1"/>
<dbReference type="VEuPathDB" id="FungiDB:Z519_03449"/>
<name>A0A0D2HZM7_CLAB1</name>
<keyword evidence="6" id="KW-0539">Nucleus</keyword>
<evidence type="ECO:0000313" key="8">
    <source>
        <dbReference type="EMBL" id="KIW96380.1"/>
    </source>
</evidence>
<dbReference type="PANTHER" id="PTHR43035">
    <property type="entry name" value="FATTY ACID REPRESSION MUTANT PROTEIN 2-RELATED"/>
    <property type="match status" value="1"/>
</dbReference>
<dbReference type="PANTHER" id="PTHR43035:SF1">
    <property type="entry name" value="FATTY ACID REPRESSION MUTANT PROTEIN 2-RELATED"/>
    <property type="match status" value="1"/>
</dbReference>
<keyword evidence="4" id="KW-0963">Cytoplasm</keyword>
<evidence type="ECO:0000259" key="7">
    <source>
        <dbReference type="Pfam" id="PF00881"/>
    </source>
</evidence>
<dbReference type="CDD" id="cd02140">
    <property type="entry name" value="Frm2-like"/>
    <property type="match status" value="1"/>
</dbReference>
<organism evidence="8 9">
    <name type="scientific">Cladophialophora bantiana (strain ATCC 10958 / CBS 173.52 / CDC B-1940 / NIH 8579)</name>
    <name type="common">Xylohypha bantiana</name>
    <dbReference type="NCBI Taxonomy" id="1442370"/>
    <lineage>
        <taxon>Eukaryota</taxon>
        <taxon>Fungi</taxon>
        <taxon>Dikarya</taxon>
        <taxon>Ascomycota</taxon>
        <taxon>Pezizomycotina</taxon>
        <taxon>Eurotiomycetes</taxon>
        <taxon>Chaetothyriomycetidae</taxon>
        <taxon>Chaetothyriales</taxon>
        <taxon>Herpotrichiellaceae</taxon>
        <taxon>Cladophialophora</taxon>
    </lineage>
</organism>
<dbReference type="Pfam" id="PF00881">
    <property type="entry name" value="Nitroreductase"/>
    <property type="match status" value="1"/>
</dbReference>
<keyword evidence="9" id="KW-1185">Reference proteome</keyword>
<protein>
    <recommendedName>
        <fullName evidence="7">Nitroreductase domain-containing protein</fullName>
    </recommendedName>
</protein>
<proteinExistence type="inferred from homology"/>
<keyword evidence="5" id="KW-0560">Oxidoreductase</keyword>
<dbReference type="InterPro" id="IPR029479">
    <property type="entry name" value="Nitroreductase"/>
</dbReference>
<gene>
    <name evidence="8" type="ORF">Z519_03449</name>
</gene>
<dbReference type="FunFam" id="3.40.109.10:FF:000001">
    <property type="entry name" value="Nitroreductase family"/>
    <property type="match status" value="1"/>
</dbReference>
<dbReference type="GO" id="GO:0016491">
    <property type="term" value="F:oxidoreductase activity"/>
    <property type="evidence" value="ECO:0007669"/>
    <property type="project" value="UniProtKB-KW"/>
</dbReference>
<comment type="similarity">
    <text evidence="3">Belongs to the nitroreductase family.</text>
</comment>
<dbReference type="GO" id="GO:0005737">
    <property type="term" value="C:cytoplasm"/>
    <property type="evidence" value="ECO:0007669"/>
    <property type="project" value="UniProtKB-SubCell"/>
</dbReference>
<comment type="subcellular location">
    <subcellularLocation>
        <location evidence="2">Cytoplasm</location>
    </subcellularLocation>
    <subcellularLocation>
        <location evidence="1">Nucleus</location>
    </subcellularLocation>
</comment>
<evidence type="ECO:0000256" key="1">
    <source>
        <dbReference type="ARBA" id="ARBA00004123"/>
    </source>
</evidence>